<dbReference type="EMBL" id="KZ302012">
    <property type="protein sequence ID" value="PFH50058.1"/>
    <property type="molecule type" value="Genomic_DNA"/>
</dbReference>
<evidence type="ECO:0000313" key="1">
    <source>
        <dbReference type="EMBL" id="PFH50058.1"/>
    </source>
</evidence>
<dbReference type="AlphaFoldDB" id="A0A2A9NJ03"/>
<keyword evidence="2" id="KW-1185">Reference proteome</keyword>
<name>A0A2A9NJ03_9AGAR</name>
<protein>
    <submittedName>
        <fullName evidence="1">Uncharacterized protein</fullName>
    </submittedName>
</protein>
<dbReference type="Proteomes" id="UP000242287">
    <property type="component" value="Unassembled WGS sequence"/>
</dbReference>
<proteinExistence type="predicted"/>
<reference evidence="1 2" key="1">
    <citation type="submission" date="2014-02" db="EMBL/GenBank/DDBJ databases">
        <title>Transposable element dynamics among asymbiotic and ectomycorrhizal Amanita fungi.</title>
        <authorList>
            <consortium name="DOE Joint Genome Institute"/>
            <person name="Hess J."/>
            <person name="Skrede I."/>
            <person name="Wolfe B."/>
            <person name="LaButti K."/>
            <person name="Ohm R.A."/>
            <person name="Grigoriev I.V."/>
            <person name="Pringle A."/>
        </authorList>
    </citation>
    <scope>NUCLEOTIDE SEQUENCE [LARGE SCALE GENOMIC DNA]</scope>
    <source>
        <strain evidence="1 2">SKay4041</strain>
    </source>
</reference>
<evidence type="ECO:0000313" key="2">
    <source>
        <dbReference type="Proteomes" id="UP000242287"/>
    </source>
</evidence>
<feature type="non-terminal residue" evidence="1">
    <location>
        <position position="1"/>
    </location>
</feature>
<gene>
    <name evidence="1" type="ORF">AMATHDRAFT_146086</name>
</gene>
<sequence>PQAHYTFDSQRGSQQSELCRVTGPRSRECITLFMHSTRLFEAMQAQGFFCALPSDPGQTHMECKPMPK</sequence>
<dbReference type="OrthoDB" id="5277092at2759"/>
<accession>A0A2A9NJ03</accession>
<organism evidence="1 2">
    <name type="scientific">Amanita thiersii Skay4041</name>
    <dbReference type="NCBI Taxonomy" id="703135"/>
    <lineage>
        <taxon>Eukaryota</taxon>
        <taxon>Fungi</taxon>
        <taxon>Dikarya</taxon>
        <taxon>Basidiomycota</taxon>
        <taxon>Agaricomycotina</taxon>
        <taxon>Agaricomycetes</taxon>
        <taxon>Agaricomycetidae</taxon>
        <taxon>Agaricales</taxon>
        <taxon>Pluteineae</taxon>
        <taxon>Amanitaceae</taxon>
        <taxon>Amanita</taxon>
    </lineage>
</organism>